<dbReference type="OrthoDB" id="8903860at2"/>
<dbReference type="Proteomes" id="UP000184603">
    <property type="component" value="Unassembled WGS sequence"/>
</dbReference>
<dbReference type="AlphaFoldDB" id="A0A1M7YF88"/>
<dbReference type="GO" id="GO:0016787">
    <property type="term" value="F:hydrolase activity"/>
    <property type="evidence" value="ECO:0007669"/>
    <property type="project" value="UniProtKB-KW"/>
</dbReference>
<protein>
    <submittedName>
        <fullName evidence="2">Alpha/beta hydrolase family protein</fullName>
    </submittedName>
</protein>
<dbReference type="RefSeq" id="WP_073615380.1">
    <property type="nucleotide sequence ID" value="NZ_FRFE01000024.1"/>
</dbReference>
<proteinExistence type="predicted"/>
<dbReference type="Gene3D" id="3.40.50.1820">
    <property type="entry name" value="alpha/beta hydrolase"/>
    <property type="match status" value="1"/>
</dbReference>
<feature type="domain" description="Serine aminopeptidase S33" evidence="1">
    <location>
        <begin position="7"/>
        <end position="93"/>
    </location>
</feature>
<organism evidence="2 3">
    <name type="scientific">Desulfopila aestuarii DSM 18488</name>
    <dbReference type="NCBI Taxonomy" id="1121416"/>
    <lineage>
        <taxon>Bacteria</taxon>
        <taxon>Pseudomonadati</taxon>
        <taxon>Thermodesulfobacteriota</taxon>
        <taxon>Desulfobulbia</taxon>
        <taxon>Desulfobulbales</taxon>
        <taxon>Desulfocapsaceae</taxon>
        <taxon>Desulfopila</taxon>
    </lineage>
</organism>
<reference evidence="2 3" key="1">
    <citation type="submission" date="2016-12" db="EMBL/GenBank/DDBJ databases">
        <authorList>
            <person name="Song W.-J."/>
            <person name="Kurnit D.M."/>
        </authorList>
    </citation>
    <scope>NUCLEOTIDE SEQUENCE [LARGE SCALE GENOMIC DNA]</scope>
    <source>
        <strain evidence="2 3">DSM 18488</strain>
    </source>
</reference>
<keyword evidence="3" id="KW-1185">Reference proteome</keyword>
<evidence type="ECO:0000259" key="1">
    <source>
        <dbReference type="Pfam" id="PF12146"/>
    </source>
</evidence>
<dbReference type="InterPro" id="IPR029058">
    <property type="entry name" value="AB_hydrolase_fold"/>
</dbReference>
<dbReference type="InterPro" id="IPR022742">
    <property type="entry name" value="Hydrolase_4"/>
</dbReference>
<name>A0A1M7YF88_9BACT</name>
<dbReference type="InterPro" id="IPR000073">
    <property type="entry name" value="AB_hydrolase_1"/>
</dbReference>
<dbReference type="STRING" id="1121416.SAMN02745220_03947"/>
<sequence length="157" mass="17501">MSIFFLHGLDSSGQGAKGRYFSEKFPQVLCPDFSGDLKERLHQFATLSANHQNLTLIGSSFGGLMATCFAIAHPERVQQLILLAPALNFGDYTPPQTLLNVPTLLVIGKQDVVTPPNLVLPLARKTFANLKEQLVEDDHMLHHAFYAIPWQELLFDQ</sequence>
<dbReference type="EMBL" id="FRFE01000024">
    <property type="protein sequence ID" value="SHO51307.1"/>
    <property type="molecule type" value="Genomic_DNA"/>
</dbReference>
<evidence type="ECO:0000313" key="2">
    <source>
        <dbReference type="EMBL" id="SHO51307.1"/>
    </source>
</evidence>
<keyword evidence="2" id="KW-0378">Hydrolase</keyword>
<dbReference type="SUPFAM" id="SSF53474">
    <property type="entry name" value="alpha/beta-Hydrolases"/>
    <property type="match status" value="1"/>
</dbReference>
<accession>A0A1M7YF88</accession>
<dbReference type="Pfam" id="PF12146">
    <property type="entry name" value="Hydrolase_4"/>
    <property type="match status" value="1"/>
</dbReference>
<dbReference type="PRINTS" id="PR00111">
    <property type="entry name" value="ABHYDROLASE"/>
</dbReference>
<evidence type="ECO:0000313" key="3">
    <source>
        <dbReference type="Proteomes" id="UP000184603"/>
    </source>
</evidence>
<gene>
    <name evidence="2" type="ORF">SAMN02745220_03947</name>
</gene>